<dbReference type="AlphaFoldDB" id="A0A699Z338"/>
<evidence type="ECO:0000259" key="2">
    <source>
        <dbReference type="Pfam" id="PF24560"/>
    </source>
</evidence>
<feature type="region of interest" description="Disordered" evidence="1">
    <location>
        <begin position="1"/>
        <end position="32"/>
    </location>
</feature>
<organism evidence="3 4">
    <name type="scientific">Haematococcus lacustris</name>
    <name type="common">Green alga</name>
    <name type="synonym">Haematococcus pluvialis</name>
    <dbReference type="NCBI Taxonomy" id="44745"/>
    <lineage>
        <taxon>Eukaryota</taxon>
        <taxon>Viridiplantae</taxon>
        <taxon>Chlorophyta</taxon>
        <taxon>core chlorophytes</taxon>
        <taxon>Chlorophyceae</taxon>
        <taxon>CS clade</taxon>
        <taxon>Chlamydomonadales</taxon>
        <taxon>Haematococcaceae</taxon>
        <taxon>Haematococcus</taxon>
    </lineage>
</organism>
<evidence type="ECO:0000313" key="3">
    <source>
        <dbReference type="EMBL" id="GFH13686.1"/>
    </source>
</evidence>
<reference evidence="3 4" key="1">
    <citation type="submission" date="2020-02" db="EMBL/GenBank/DDBJ databases">
        <title>Draft genome sequence of Haematococcus lacustris strain NIES-144.</title>
        <authorList>
            <person name="Morimoto D."/>
            <person name="Nakagawa S."/>
            <person name="Yoshida T."/>
            <person name="Sawayama S."/>
        </authorList>
    </citation>
    <scope>NUCLEOTIDE SEQUENCE [LARGE SCALE GENOMIC DNA]</scope>
    <source>
        <strain evidence="3 4">NIES-144</strain>
    </source>
</reference>
<dbReference type="Proteomes" id="UP000485058">
    <property type="component" value="Unassembled WGS sequence"/>
</dbReference>
<dbReference type="EMBL" id="BLLF01000641">
    <property type="protein sequence ID" value="GFH13686.1"/>
    <property type="molecule type" value="Genomic_DNA"/>
</dbReference>
<proteinExistence type="predicted"/>
<sequence>MEAMAKHRKSSVSLPATHAGTHRSISKEQGAVNLTESEIASEYTEAHVSCIHRSPPSLAPPRTHSAGAETARTKVRTMAKALRCGQCKALLANVKEAQNHNEITGHTSFEETTEEIRVMKCKTCGKPARSPVEQSMHTRFTGHTEYEDAVRGL</sequence>
<keyword evidence="4" id="KW-1185">Reference proteome</keyword>
<accession>A0A699Z338</accession>
<feature type="compositionally biased region" description="Basic residues" evidence="1">
    <location>
        <begin position="1"/>
        <end position="10"/>
    </location>
</feature>
<dbReference type="PANTHER" id="PTHR46713">
    <property type="entry name" value="F13M7.16 PROTEIN"/>
    <property type="match status" value="1"/>
</dbReference>
<dbReference type="Pfam" id="PF24560">
    <property type="entry name" value="zf-C2H2_OTU1_C"/>
    <property type="match status" value="1"/>
</dbReference>
<gene>
    <name evidence="3" type="ORF">HaLaN_09620</name>
</gene>
<evidence type="ECO:0000313" key="4">
    <source>
        <dbReference type="Proteomes" id="UP000485058"/>
    </source>
</evidence>
<feature type="domain" description="OTU1-like C-terminal C2H2-type zinc finger" evidence="2">
    <location>
        <begin position="82"/>
        <end position="111"/>
    </location>
</feature>
<dbReference type="PANTHER" id="PTHR46713:SF1">
    <property type="entry name" value="F13M7.16 PROTEIN"/>
    <property type="match status" value="1"/>
</dbReference>
<name>A0A699Z338_HAELA</name>
<protein>
    <submittedName>
        <fullName evidence="3">UBA domain-containing protein</fullName>
    </submittedName>
</protein>
<dbReference type="InterPro" id="IPR057766">
    <property type="entry name" value="Znf-C2H2_OTU1-like_C"/>
</dbReference>
<evidence type="ECO:0000256" key="1">
    <source>
        <dbReference type="SAM" id="MobiDB-lite"/>
    </source>
</evidence>
<comment type="caution">
    <text evidence="3">The sequence shown here is derived from an EMBL/GenBank/DDBJ whole genome shotgun (WGS) entry which is preliminary data.</text>
</comment>